<dbReference type="Proteomes" id="UP000281406">
    <property type="component" value="Unassembled WGS sequence"/>
</dbReference>
<protein>
    <submittedName>
        <fullName evidence="1">Uncharacterized protein</fullName>
    </submittedName>
</protein>
<dbReference type="PANTHER" id="PTHR31751:SF7">
    <property type="entry name" value="THAP-TYPE DOMAIN-CONTAINING PROTEIN"/>
    <property type="match status" value="1"/>
</dbReference>
<organism evidence="1 2">
    <name type="scientific">Anabarilius grahami</name>
    <name type="common">Kanglang fish</name>
    <name type="synonym">Barilius grahami</name>
    <dbReference type="NCBI Taxonomy" id="495550"/>
    <lineage>
        <taxon>Eukaryota</taxon>
        <taxon>Metazoa</taxon>
        <taxon>Chordata</taxon>
        <taxon>Craniata</taxon>
        <taxon>Vertebrata</taxon>
        <taxon>Euteleostomi</taxon>
        <taxon>Actinopterygii</taxon>
        <taxon>Neopterygii</taxon>
        <taxon>Teleostei</taxon>
        <taxon>Ostariophysi</taxon>
        <taxon>Cypriniformes</taxon>
        <taxon>Xenocyprididae</taxon>
        <taxon>Xenocypridinae</taxon>
        <taxon>Xenocypridinae incertae sedis</taxon>
        <taxon>Anabarilius</taxon>
    </lineage>
</organism>
<sequence length="347" mass="40036">MEWTCPNGHIVWRWSSQPTVKYRMQAGDFMLATNILLSGSNYSKVALLFKFNMGMVDSSTFYTIQDTYCVDTIKEVWNDKRAEIVHRLQNRDVVIVAADGRMDSPGHCAQYCTYTAMENDSREIISIITIDKRETQRNSVIMEKEAFIQTVDMLLTEVKLVEVCTDAHVQISALMSGFWGAASMSTWKVMGQSSGLSTADLESFQNHILMYASKRSSFTPPAFEARTLLAALDYNYHKDRPDMINPDGSKQYKRKYQKNSRRYSLYTVKVKKTYGHIPDLQARILRKRLTSKGMPRRRSLRLDDPRRFGLLPLVPAPTIDELRQSQIRRGFGRWKTPVLLVFSRKKK</sequence>
<comment type="caution">
    <text evidence="1">The sequence shown here is derived from an EMBL/GenBank/DDBJ whole genome shotgun (WGS) entry which is preliminary data.</text>
</comment>
<gene>
    <name evidence="1" type="ORF">DPX16_14618</name>
</gene>
<dbReference type="OrthoDB" id="6155112at2759"/>
<accession>A0A3N0YXQ1</accession>
<name>A0A3N0YXQ1_ANAGA</name>
<reference evidence="1 2" key="1">
    <citation type="submission" date="2018-10" db="EMBL/GenBank/DDBJ databases">
        <title>Genome assembly for a Yunnan-Guizhou Plateau 3E fish, Anabarilius grahami (Regan), and its evolutionary and genetic applications.</title>
        <authorList>
            <person name="Jiang W."/>
        </authorList>
    </citation>
    <scope>NUCLEOTIDE SEQUENCE [LARGE SCALE GENOMIC DNA]</scope>
    <source>
        <strain evidence="1">AG-KIZ</strain>
        <tissue evidence="1">Muscle</tissue>
    </source>
</reference>
<evidence type="ECO:0000313" key="2">
    <source>
        <dbReference type="Proteomes" id="UP000281406"/>
    </source>
</evidence>
<keyword evidence="2" id="KW-1185">Reference proteome</keyword>
<dbReference type="PANTHER" id="PTHR31751">
    <property type="entry name" value="SI:CH211-108C17.2-RELATED-RELATED"/>
    <property type="match status" value="1"/>
</dbReference>
<dbReference type="AlphaFoldDB" id="A0A3N0YXQ1"/>
<evidence type="ECO:0000313" key="1">
    <source>
        <dbReference type="EMBL" id="ROL51087.1"/>
    </source>
</evidence>
<proteinExistence type="predicted"/>
<dbReference type="EMBL" id="RJVU01019258">
    <property type="protein sequence ID" value="ROL51087.1"/>
    <property type="molecule type" value="Genomic_DNA"/>
</dbReference>